<dbReference type="UniPathway" id="UPA00537">
    <property type="reaction ID" value="UER00595"/>
</dbReference>
<dbReference type="SUPFAM" id="SSF55681">
    <property type="entry name" value="Class II aaRS and biotin synthetases"/>
    <property type="match status" value="1"/>
</dbReference>
<keyword evidence="5" id="KW-1185">Reference proteome</keyword>
<comment type="similarity">
    <text evidence="2">Belongs to the LplA family.</text>
</comment>
<dbReference type="OrthoDB" id="201621at2759"/>
<evidence type="ECO:0000256" key="1">
    <source>
        <dbReference type="ARBA" id="ARBA00005085"/>
    </source>
</evidence>
<dbReference type="PANTHER" id="PTHR12561">
    <property type="entry name" value="LIPOATE-PROTEIN LIGASE"/>
    <property type="match status" value="1"/>
</dbReference>
<dbReference type="Proteomes" id="UP000278807">
    <property type="component" value="Unassembled WGS sequence"/>
</dbReference>
<feature type="domain" description="BPL/LPL catalytic" evidence="3">
    <location>
        <begin position="56"/>
        <end position="258"/>
    </location>
</feature>
<dbReference type="InterPro" id="IPR004562">
    <property type="entry name" value="LipoylTrfase_LipoateP_Ligase"/>
</dbReference>
<comment type="pathway">
    <text evidence="1">Protein modification; protein lipoylation via exogenous pathway; protein N(6)-(lipoyl)lysine from lipoate: step 2/2.</text>
</comment>
<dbReference type="WBParaSite" id="HNAJ_0000121801-mRNA-1">
    <property type="protein sequence ID" value="HNAJ_0000121801-mRNA-1"/>
    <property type="gene ID" value="HNAJ_0000121801"/>
</dbReference>
<dbReference type="AlphaFoldDB" id="A0A158QH08"/>
<evidence type="ECO:0000259" key="3">
    <source>
        <dbReference type="PROSITE" id="PS51733"/>
    </source>
</evidence>
<dbReference type="InterPro" id="IPR045864">
    <property type="entry name" value="aa-tRNA-synth_II/BPL/LPL"/>
</dbReference>
<reference evidence="6" key="1">
    <citation type="submission" date="2016-04" db="UniProtKB">
        <authorList>
            <consortium name="WormBaseParasite"/>
        </authorList>
    </citation>
    <scope>IDENTIFICATION</scope>
</reference>
<gene>
    <name evidence="4" type="ORF">HNAJ_LOCUS1218</name>
</gene>
<dbReference type="Gene3D" id="3.30.930.10">
    <property type="entry name" value="Bira Bifunctional Protein, Domain 2"/>
    <property type="match status" value="1"/>
</dbReference>
<protein>
    <submittedName>
        <fullName evidence="6">BPL/LPL catalytic domain-containing protein</fullName>
    </submittedName>
</protein>
<dbReference type="STRING" id="102285.A0A158QH08"/>
<dbReference type="EMBL" id="UZAE01000442">
    <property type="protein sequence ID" value="VDN97077.1"/>
    <property type="molecule type" value="Genomic_DNA"/>
</dbReference>
<dbReference type="PANTHER" id="PTHR12561:SF3">
    <property type="entry name" value="LIPOYLTRANSFERASE 1, MITOCHONDRIAL"/>
    <property type="match status" value="1"/>
</dbReference>
<name>A0A158QH08_RODNA</name>
<evidence type="ECO:0000256" key="2">
    <source>
        <dbReference type="ARBA" id="ARBA00008242"/>
    </source>
</evidence>
<dbReference type="GO" id="GO:0017118">
    <property type="term" value="F:lipoyltransferase activity"/>
    <property type="evidence" value="ECO:0007669"/>
    <property type="project" value="TreeGrafter"/>
</dbReference>
<dbReference type="GO" id="GO:0005739">
    <property type="term" value="C:mitochondrion"/>
    <property type="evidence" value="ECO:0007669"/>
    <property type="project" value="TreeGrafter"/>
</dbReference>
<proteinExistence type="inferred from homology"/>
<evidence type="ECO:0000313" key="5">
    <source>
        <dbReference type="Proteomes" id="UP000278807"/>
    </source>
</evidence>
<dbReference type="PROSITE" id="PS51733">
    <property type="entry name" value="BPL_LPL_CATALYTIC"/>
    <property type="match status" value="1"/>
</dbReference>
<organism evidence="6">
    <name type="scientific">Rodentolepis nana</name>
    <name type="common">Dwarf tapeworm</name>
    <name type="synonym">Hymenolepis nana</name>
    <dbReference type="NCBI Taxonomy" id="102285"/>
    <lineage>
        <taxon>Eukaryota</taxon>
        <taxon>Metazoa</taxon>
        <taxon>Spiralia</taxon>
        <taxon>Lophotrochozoa</taxon>
        <taxon>Platyhelminthes</taxon>
        <taxon>Cestoda</taxon>
        <taxon>Eucestoda</taxon>
        <taxon>Cyclophyllidea</taxon>
        <taxon>Hymenolepididae</taxon>
        <taxon>Rodentolepis</taxon>
    </lineage>
</organism>
<reference evidence="4 5" key="2">
    <citation type="submission" date="2018-11" db="EMBL/GenBank/DDBJ databases">
        <authorList>
            <consortium name="Pathogen Informatics"/>
        </authorList>
    </citation>
    <scope>NUCLEOTIDE SEQUENCE [LARGE SCALE GENOMIC DNA]</scope>
</reference>
<evidence type="ECO:0000313" key="6">
    <source>
        <dbReference type="WBParaSite" id="HNAJ_0000121801-mRNA-1"/>
    </source>
</evidence>
<dbReference type="Pfam" id="PF21948">
    <property type="entry name" value="LplA-B_cat"/>
    <property type="match status" value="1"/>
</dbReference>
<accession>A0A158QH08</accession>
<dbReference type="GO" id="GO:0009249">
    <property type="term" value="P:protein lipoylation"/>
    <property type="evidence" value="ECO:0007669"/>
    <property type="project" value="InterPro"/>
</dbReference>
<dbReference type="InterPro" id="IPR004143">
    <property type="entry name" value="BPL_LPL_catalytic"/>
</dbReference>
<sequence length="412" mass="46369">MFLSRPCVIRGFSSLATTRPVNRIYWLASGDIFRNLAFEVCFYDNRARYAIEEGSQHRPADMIFWRSDPCVVIGRNQNVWLETSPREIEGRGWRLARRMSGGGAVFHDHGNLNISFLEAKKYYDRQKCMELLRDNLVKNWPKLNIFVGPRYDLWLLPEGLSSTDLDPCKIPEGAKKISGSASRFSSKIGLHHCTLLFNANMTSLSSVLQPAVVRVTSPEIVSHASRSVRSEVANIGVPEEELKSVLFNAGFDWLKMYTPDSLVELVTVNPGEEGKWVNPEAFEKNLTKFKSWDWVYGDTPTFTIPMETDDGTALCLHCAKGRITKVEQTGGPVSDVPLLQRLSSAITGKQPTSPWVDKLNEALVGRKLEFKEIHKALLDIEMKLSAESGGPKDPYDHVSQIIDRLRGMATCF</sequence>
<evidence type="ECO:0000313" key="4">
    <source>
        <dbReference type="EMBL" id="VDN97077.1"/>
    </source>
</evidence>